<dbReference type="KEGG" id="dpi:BN4_20099"/>
<gene>
    <name evidence="2" type="ordered locus">BN4_20099</name>
</gene>
<dbReference type="eggNOG" id="ENOG50312WH">
    <property type="taxonomic scope" value="Bacteria"/>
</dbReference>
<dbReference type="BioCyc" id="DPIE1322246:BN4_RS14730-MONOMER"/>
<dbReference type="STRING" id="1322246.BN4_20099"/>
<dbReference type="RefSeq" id="WP_015416203.1">
    <property type="nucleotide sequence ID" value="NC_020409.1"/>
</dbReference>
<evidence type="ECO:0000313" key="2">
    <source>
        <dbReference type="EMBL" id="CCH50161.1"/>
    </source>
</evidence>
<dbReference type="AlphaFoldDB" id="M1WKT5"/>
<evidence type="ECO:0000259" key="1">
    <source>
        <dbReference type="Pfam" id="PF09345"/>
    </source>
</evidence>
<proteinExistence type="predicted"/>
<dbReference type="PATRIC" id="fig|879567.3.peg.3155"/>
<sequence length="132" mass="15473">MTRFSVQATSSSPHIEFDPETMSFEIKGESYPENCWAFYGPMFDWLETFFSGINGDRVEINMEILYFNSSSSKTFMDFFDMLDDQAEQGNNIVVNWRYHEENESAMECGEEFMEDVSCIKFNLVEFNDESEC</sequence>
<dbReference type="HOGENOM" id="CLU_129198_0_0_7"/>
<name>M1WKT5_PSEP2</name>
<dbReference type="EMBL" id="FO203427">
    <property type="protein sequence ID" value="CCH50161.1"/>
    <property type="molecule type" value="Genomic_DNA"/>
</dbReference>
<keyword evidence="3" id="KW-1185">Reference proteome</keyword>
<feature type="domain" description="SiaC family regulatory phosphoprotein" evidence="1">
    <location>
        <begin position="7"/>
        <end position="125"/>
    </location>
</feature>
<dbReference type="Pfam" id="PF09345">
    <property type="entry name" value="SiaC"/>
    <property type="match status" value="1"/>
</dbReference>
<dbReference type="OrthoDB" id="5297629at2"/>
<reference evidence="2 3" key="1">
    <citation type="journal article" date="2013" name="PLoS ONE">
        <title>The first genomic and proteomic characterization of a deep-sea sulfate reducer: insights into the piezophilic lifestyle of Desulfovibrio piezophilus.</title>
        <authorList>
            <person name="Pradel N."/>
            <person name="Ji B."/>
            <person name="Gimenez G."/>
            <person name="Talla E."/>
            <person name="Lenoble P."/>
            <person name="Garel M."/>
            <person name="Tamburini C."/>
            <person name="Fourquet P."/>
            <person name="Lebrun R."/>
            <person name="Bertin P."/>
            <person name="Denis Y."/>
            <person name="Pophillat M."/>
            <person name="Barbe V."/>
            <person name="Ollivier B."/>
            <person name="Dolla A."/>
        </authorList>
    </citation>
    <scope>NUCLEOTIDE SEQUENCE [LARGE SCALE GENOMIC DNA]</scope>
    <source>
        <strain evidence="3">DSM 10523 / SB164P1</strain>
    </source>
</reference>
<reference evidence="3" key="2">
    <citation type="journal article" date="2013" name="Stand. Genomic Sci.">
        <title>Complete genome sequence of Desulfocapsa sulfexigens, a marine deltaproteobacterium specialized in disproportionating inorganic sulfur compounds.</title>
        <authorList>
            <person name="Finster K.W."/>
            <person name="Kjeldsen K.U."/>
            <person name="Kube M."/>
            <person name="Reinhardt R."/>
            <person name="Mussmann M."/>
            <person name="Amann R."/>
            <person name="Schreiber L."/>
        </authorList>
    </citation>
    <scope>NUCLEOTIDE SEQUENCE [LARGE SCALE GENOMIC DNA]</scope>
    <source>
        <strain evidence="3">DSM 10523 / SB164P1</strain>
    </source>
</reference>
<dbReference type="InterPro" id="IPR018530">
    <property type="entry name" value="SiaC"/>
</dbReference>
<accession>M1WKT5</accession>
<dbReference type="Proteomes" id="UP000011724">
    <property type="component" value="Chromosome"/>
</dbReference>
<protein>
    <recommendedName>
        <fullName evidence="1">SiaC family regulatory phosphoprotein domain-containing protein</fullName>
    </recommendedName>
</protein>
<organism evidence="2 3">
    <name type="scientific">Pseudodesulfovibrio piezophilus (strain DSM 21447 / JCM 15486 / C1TLV30)</name>
    <name type="common">Desulfovibrio piezophilus</name>
    <dbReference type="NCBI Taxonomy" id="1322246"/>
    <lineage>
        <taxon>Bacteria</taxon>
        <taxon>Pseudomonadati</taxon>
        <taxon>Thermodesulfobacteriota</taxon>
        <taxon>Desulfovibrionia</taxon>
        <taxon>Desulfovibrionales</taxon>
        <taxon>Desulfovibrionaceae</taxon>
    </lineage>
</organism>
<evidence type="ECO:0000313" key="3">
    <source>
        <dbReference type="Proteomes" id="UP000011724"/>
    </source>
</evidence>